<dbReference type="EMBL" id="LT906465">
    <property type="protein sequence ID" value="SNV51185.1"/>
    <property type="molecule type" value="Genomic_DNA"/>
</dbReference>
<proteinExistence type="predicted"/>
<reference evidence="2 3" key="1">
    <citation type="submission" date="2017-06" db="EMBL/GenBank/DDBJ databases">
        <authorList>
            <consortium name="Pathogen Informatics"/>
        </authorList>
    </citation>
    <scope>NUCLEOTIDE SEQUENCE [LARGE SCALE GENOMIC DNA]</scope>
    <source>
        <strain evidence="2 3">NCTC13490</strain>
    </source>
</reference>
<dbReference type="KEGG" id="ctak:4412677_02624"/>
<sequence>MSFHNTNSSKINDDSVIDVSELVSTLIGNIKVTSDYTSSYSSIPYWAHQYIYSYNEINYATQAQKAFYEKFRNEFLKENFIYLNGNNNYAFILLFDLLNEFENHKDYHKIEKQLEDLGNNYPRTKSYCVSFLLKKLEEYNMDNEADLFREKNYQYDYDYWKLGRRYKKKLNLTNEQEQILNRIWLQNNVFNEIEFCKIEILKGFLRAYEFLQRNYVSTDNSFENLMDELSDFIVRKYYHYRKGSQNYKYTFDSVKGEIYGHILKLTENNVREEFSNKRKLTAELNYRTPEILNLYDEKIISKLADFFVEDKKNIIPPDLDTEKLLNESNTTRWKSKFEKILKDFSSADGFENQIINLAEQNVKNPSVENIFYEASKSVAKIDKVCSLRLYLRYIDADLKSTQFDNKQMNKTIQKSLFNTAEQFDDFEKILNKFIVEKNLEEALKCINEFYIPKRRKISIDKKTIQDVQKQHSGTVSLLNEYLQEEMEEDVQNEEWGKEEDVVQINIINDNEDLVSSKFLNELNLSELQKEVLEIFEKSSFSIPQTELEDFLKAKNQMMNSVVDSINEHCFDTFDDVLIEEDDEYFTINENYYKKLLKND</sequence>
<dbReference type="Proteomes" id="UP000215196">
    <property type="component" value="Chromosome 1"/>
</dbReference>
<evidence type="ECO:0000313" key="3">
    <source>
        <dbReference type="Proteomes" id="UP000215196"/>
    </source>
</evidence>
<dbReference type="Pfam" id="PF15615">
    <property type="entry name" value="TerB_C"/>
    <property type="match status" value="1"/>
</dbReference>
<dbReference type="InterPro" id="IPR028932">
    <property type="entry name" value="TerB-C"/>
</dbReference>
<gene>
    <name evidence="2" type="ORF">SAMEA4412677_02624</name>
</gene>
<dbReference type="AlphaFoldDB" id="A0A239XWI8"/>
<evidence type="ECO:0000259" key="1">
    <source>
        <dbReference type="Pfam" id="PF15615"/>
    </source>
</evidence>
<accession>A0A239XWI8</accession>
<keyword evidence="3" id="KW-1185">Reference proteome</keyword>
<feature type="domain" description="TerB-C" evidence="1">
    <location>
        <begin position="453"/>
        <end position="595"/>
    </location>
</feature>
<name>A0A239XWI8_9FLAO</name>
<protein>
    <recommendedName>
        <fullName evidence="1">TerB-C domain-containing protein</fullName>
    </recommendedName>
</protein>
<organism evidence="2 3">
    <name type="scientific">Chryseobacterium taklimakanense</name>
    <dbReference type="NCBI Taxonomy" id="536441"/>
    <lineage>
        <taxon>Bacteria</taxon>
        <taxon>Pseudomonadati</taxon>
        <taxon>Bacteroidota</taxon>
        <taxon>Flavobacteriia</taxon>
        <taxon>Flavobacteriales</taxon>
        <taxon>Weeksellaceae</taxon>
        <taxon>Chryseobacterium group</taxon>
        <taxon>Chryseobacterium</taxon>
    </lineage>
</organism>
<evidence type="ECO:0000313" key="2">
    <source>
        <dbReference type="EMBL" id="SNV51185.1"/>
    </source>
</evidence>